<protein>
    <recommendedName>
        <fullName evidence="1">UbiC transcription regulator-associated domain-containing protein</fullName>
    </recommendedName>
</protein>
<organism evidence="2 3">
    <name type="scientific">Kutzneria albida DSM 43870</name>
    <dbReference type="NCBI Taxonomy" id="1449976"/>
    <lineage>
        <taxon>Bacteria</taxon>
        <taxon>Bacillati</taxon>
        <taxon>Actinomycetota</taxon>
        <taxon>Actinomycetes</taxon>
        <taxon>Pseudonocardiales</taxon>
        <taxon>Pseudonocardiaceae</taxon>
        <taxon>Kutzneria</taxon>
    </lineage>
</organism>
<dbReference type="InterPro" id="IPR050679">
    <property type="entry name" value="Bact_HTH_transcr_reg"/>
</dbReference>
<evidence type="ECO:0000313" key="3">
    <source>
        <dbReference type="Proteomes" id="UP000019225"/>
    </source>
</evidence>
<reference evidence="2 3" key="1">
    <citation type="journal article" date="2014" name="BMC Genomics">
        <title>Complete genome sequence of producer of the glycopeptide antibiotic Aculeximycin Kutzneria albida DSM 43870T, a representative of minor genus of Pseudonocardiaceae.</title>
        <authorList>
            <person name="Rebets Y."/>
            <person name="Tokovenko B."/>
            <person name="Lushchyk I."/>
            <person name="Ruckert C."/>
            <person name="Zaburannyi N."/>
            <person name="Bechthold A."/>
            <person name="Kalinowski J."/>
            <person name="Luzhetskyy A."/>
        </authorList>
    </citation>
    <scope>NUCLEOTIDE SEQUENCE [LARGE SCALE GENOMIC DNA]</scope>
    <source>
        <strain evidence="2">DSM 43870</strain>
    </source>
</reference>
<dbReference type="EMBL" id="CP007155">
    <property type="protein sequence ID" value="AHH98200.1"/>
    <property type="molecule type" value="Genomic_DNA"/>
</dbReference>
<evidence type="ECO:0000259" key="1">
    <source>
        <dbReference type="Pfam" id="PF07702"/>
    </source>
</evidence>
<dbReference type="HOGENOM" id="CLU_063236_8_4_11"/>
<evidence type="ECO:0000313" key="2">
    <source>
        <dbReference type="EMBL" id="AHH98200.1"/>
    </source>
</evidence>
<dbReference type="STRING" id="1449976.KALB_4838"/>
<name>W5WBR7_9PSEU</name>
<sequence length="118" mass="12838">MMLLDEQPVELTNSYYPVAIARGTRLSEHKKIRGGATTLLAELGHRIRHVEEDVSARLATSDEQRLLGLDAPEIVLVLTRTSKADDGTPVEVSVMTMLAANRHLAYQLTIGGDDAAAE</sequence>
<dbReference type="InterPro" id="IPR011663">
    <property type="entry name" value="UTRA"/>
</dbReference>
<dbReference type="Gene3D" id="3.40.1410.10">
    <property type="entry name" value="Chorismate lyase-like"/>
    <property type="match status" value="1"/>
</dbReference>
<proteinExistence type="predicted"/>
<dbReference type="InterPro" id="IPR028978">
    <property type="entry name" value="Chorismate_lyase_/UTRA_dom_sf"/>
</dbReference>
<accession>W5WBR7</accession>
<dbReference type="eggNOG" id="COG2188">
    <property type="taxonomic scope" value="Bacteria"/>
</dbReference>
<dbReference type="PANTHER" id="PTHR44846:SF17">
    <property type="entry name" value="GNTR-FAMILY TRANSCRIPTIONAL REGULATOR"/>
    <property type="match status" value="1"/>
</dbReference>
<dbReference type="Pfam" id="PF07702">
    <property type="entry name" value="UTRA"/>
    <property type="match status" value="1"/>
</dbReference>
<dbReference type="GO" id="GO:0003677">
    <property type="term" value="F:DNA binding"/>
    <property type="evidence" value="ECO:0007669"/>
    <property type="project" value="InterPro"/>
</dbReference>
<keyword evidence="3" id="KW-1185">Reference proteome</keyword>
<dbReference type="Proteomes" id="UP000019225">
    <property type="component" value="Chromosome"/>
</dbReference>
<dbReference type="SUPFAM" id="SSF64288">
    <property type="entry name" value="Chorismate lyase-like"/>
    <property type="match status" value="1"/>
</dbReference>
<gene>
    <name evidence="2" type="ORF">KALB_4838</name>
</gene>
<dbReference type="GO" id="GO:0045892">
    <property type="term" value="P:negative regulation of DNA-templated transcription"/>
    <property type="evidence" value="ECO:0007669"/>
    <property type="project" value="TreeGrafter"/>
</dbReference>
<feature type="domain" description="UbiC transcription regulator-associated" evidence="1">
    <location>
        <begin position="3"/>
        <end position="97"/>
    </location>
</feature>
<dbReference type="AlphaFoldDB" id="W5WBR7"/>
<dbReference type="KEGG" id="kal:KALB_4838"/>
<dbReference type="PANTHER" id="PTHR44846">
    <property type="entry name" value="MANNOSYL-D-GLYCERATE TRANSPORT/METABOLISM SYSTEM REPRESSOR MNGR-RELATED"/>
    <property type="match status" value="1"/>
</dbReference>